<proteinExistence type="inferred from homology"/>
<gene>
    <name evidence="3" type="ORF">FVB32_08085</name>
</gene>
<dbReference type="PANTHER" id="PTHR40841">
    <property type="entry name" value="SIDEROPHORE TRIACETYLFUSARININE C ESTERASE"/>
    <property type="match status" value="1"/>
</dbReference>
<dbReference type="SUPFAM" id="SSF53474">
    <property type="entry name" value="alpha/beta-Hydrolases"/>
    <property type="match status" value="1"/>
</dbReference>
<evidence type="ECO:0000313" key="3">
    <source>
        <dbReference type="EMBL" id="TXN38240.1"/>
    </source>
</evidence>
<dbReference type="Proteomes" id="UP000321456">
    <property type="component" value="Unassembled WGS sequence"/>
</dbReference>
<dbReference type="InterPro" id="IPR000801">
    <property type="entry name" value="Esterase-like"/>
</dbReference>
<evidence type="ECO:0000313" key="4">
    <source>
        <dbReference type="Proteomes" id="UP000321456"/>
    </source>
</evidence>
<name>A0A5C8VAX3_9FLAO</name>
<reference evidence="3 4" key="1">
    <citation type="submission" date="2019-08" db="EMBL/GenBank/DDBJ databases">
        <title>Professor.</title>
        <authorList>
            <person name="Park J.S."/>
        </authorList>
    </citation>
    <scope>NUCLEOTIDE SEQUENCE [LARGE SCALE GENOMIC DNA]</scope>
    <source>
        <strain evidence="3 4">176CP5-101</strain>
    </source>
</reference>
<comment type="caution">
    <text evidence="3">The sequence shown here is derived from an EMBL/GenBank/DDBJ whole genome shotgun (WGS) entry which is preliminary data.</text>
</comment>
<dbReference type="Gene3D" id="3.40.50.1820">
    <property type="entry name" value="alpha/beta hydrolase"/>
    <property type="match status" value="1"/>
</dbReference>
<dbReference type="AlphaFoldDB" id="A0A5C8VAX3"/>
<dbReference type="InterPro" id="IPR029058">
    <property type="entry name" value="AB_hydrolase_fold"/>
</dbReference>
<comment type="similarity">
    <text evidence="1">Belongs to the esterase D family.</text>
</comment>
<dbReference type="Pfam" id="PF00756">
    <property type="entry name" value="Esterase"/>
    <property type="match status" value="1"/>
</dbReference>
<keyword evidence="4" id="KW-1185">Reference proteome</keyword>
<evidence type="ECO:0000256" key="2">
    <source>
        <dbReference type="ARBA" id="ARBA00022801"/>
    </source>
</evidence>
<dbReference type="PANTHER" id="PTHR40841:SF2">
    <property type="entry name" value="SIDEROPHORE-DEGRADING ESTERASE (EUROFUNG)"/>
    <property type="match status" value="1"/>
</dbReference>
<organism evidence="3 4">
    <name type="scientific">Flagellimonas hymeniacidonis</name>
    <dbReference type="NCBI Taxonomy" id="2603628"/>
    <lineage>
        <taxon>Bacteria</taxon>
        <taxon>Pseudomonadati</taxon>
        <taxon>Bacteroidota</taxon>
        <taxon>Flavobacteriia</taxon>
        <taxon>Flavobacteriales</taxon>
        <taxon>Flavobacteriaceae</taxon>
        <taxon>Flagellimonas</taxon>
    </lineage>
</organism>
<dbReference type="EMBL" id="VRUR01000001">
    <property type="protein sequence ID" value="TXN38240.1"/>
    <property type="molecule type" value="Genomic_DNA"/>
</dbReference>
<dbReference type="InterPro" id="IPR052558">
    <property type="entry name" value="Siderophore_Hydrolase_D"/>
</dbReference>
<dbReference type="GO" id="GO:0016788">
    <property type="term" value="F:hydrolase activity, acting on ester bonds"/>
    <property type="evidence" value="ECO:0007669"/>
    <property type="project" value="TreeGrafter"/>
</dbReference>
<keyword evidence="2 3" id="KW-0378">Hydrolase</keyword>
<accession>A0A5C8VAX3</accession>
<evidence type="ECO:0000256" key="1">
    <source>
        <dbReference type="ARBA" id="ARBA00005622"/>
    </source>
</evidence>
<protein>
    <submittedName>
        <fullName evidence="3">Alpha/beta hydrolase</fullName>
    </submittedName>
</protein>
<sequence>MRHLKFLLLFPIFYSVNCISQTVEEVSLPLTSKVEIKSDYGVEYVIYISLPPEYLNSDKAYPVTYVLDGDLTFGIAYNSRVLMSYGKEIPEVILVGLAYKEGFENIHNNRLRDFTPTAWSEEQIEKFTGVSGIKNSGGADAFLNFLEDSVKKHINNNFRVDQNNQTLVGYSLSGLFAVHVANKKESYFKNYLIASPSLWWFGPSLPDFSKSNGTSQMYWSVGSLENPEAMVNPWKKITSVLELSNFAIQSEILEDEGHVTAFNSAFTRGIKFLFKTNN</sequence>
<dbReference type="RefSeq" id="WP_147742992.1">
    <property type="nucleotide sequence ID" value="NZ_VRUR01000001.1"/>
</dbReference>